<evidence type="ECO:0000259" key="9">
    <source>
        <dbReference type="Pfam" id="PF16916"/>
    </source>
</evidence>
<name>A0A3D8ITB2_9HELI</name>
<reference evidence="10 11" key="1">
    <citation type="submission" date="2018-04" db="EMBL/GenBank/DDBJ databases">
        <title>Novel Campyloabacter and Helicobacter Species and Strains.</title>
        <authorList>
            <person name="Mannion A.J."/>
            <person name="Shen Z."/>
            <person name="Fox J.G."/>
        </authorList>
    </citation>
    <scope>NUCLEOTIDE SEQUENCE [LARGE SCALE GENOMIC DNA]</scope>
    <source>
        <strain evidence="10 11">MIT 12-6600</strain>
    </source>
</reference>
<keyword evidence="5 7" id="KW-1133">Transmembrane helix</keyword>
<comment type="subcellular location">
    <subcellularLocation>
        <location evidence="1">Membrane</location>
        <topology evidence="1">Multi-pass membrane protein</topology>
    </subcellularLocation>
</comment>
<evidence type="ECO:0000259" key="8">
    <source>
        <dbReference type="Pfam" id="PF01545"/>
    </source>
</evidence>
<evidence type="ECO:0000256" key="3">
    <source>
        <dbReference type="ARBA" id="ARBA00022448"/>
    </source>
</evidence>
<dbReference type="PANTHER" id="PTHR43840">
    <property type="entry name" value="MITOCHONDRIAL METAL TRANSPORTER 1-RELATED"/>
    <property type="match status" value="1"/>
</dbReference>
<evidence type="ECO:0000313" key="10">
    <source>
        <dbReference type="EMBL" id="RDU68519.1"/>
    </source>
</evidence>
<comment type="similarity">
    <text evidence="2">Belongs to the cation diffusion facilitator (CDF) transporter (TC 2.A.4) family.</text>
</comment>
<dbReference type="SUPFAM" id="SSF160240">
    <property type="entry name" value="Cation efflux protein cytoplasmic domain-like"/>
    <property type="match status" value="1"/>
</dbReference>
<feature type="domain" description="Cation efflux protein transmembrane" evidence="8">
    <location>
        <begin position="15"/>
        <end position="208"/>
    </location>
</feature>
<organism evidence="10 11">
    <name type="scientific">Helicobacter equorum</name>
    <dbReference type="NCBI Taxonomy" id="361872"/>
    <lineage>
        <taxon>Bacteria</taxon>
        <taxon>Pseudomonadati</taxon>
        <taxon>Campylobacterota</taxon>
        <taxon>Epsilonproteobacteria</taxon>
        <taxon>Campylobacterales</taxon>
        <taxon>Helicobacteraceae</taxon>
        <taxon>Helicobacter</taxon>
    </lineage>
</organism>
<feature type="domain" description="Cation efflux protein cytoplasmic" evidence="9">
    <location>
        <begin position="217"/>
        <end position="290"/>
    </location>
</feature>
<dbReference type="InterPro" id="IPR050291">
    <property type="entry name" value="CDF_Transporter"/>
</dbReference>
<comment type="caution">
    <text evidence="10">The sequence shown here is derived from an EMBL/GenBank/DDBJ whole genome shotgun (WGS) entry which is preliminary data.</text>
</comment>
<dbReference type="EMBL" id="NXLT01000001">
    <property type="protein sequence ID" value="RDU68519.1"/>
    <property type="molecule type" value="Genomic_DNA"/>
</dbReference>
<evidence type="ECO:0000256" key="1">
    <source>
        <dbReference type="ARBA" id="ARBA00004141"/>
    </source>
</evidence>
<feature type="transmembrane region" description="Helical" evidence="7">
    <location>
        <begin position="12"/>
        <end position="34"/>
    </location>
</feature>
<dbReference type="Gene3D" id="1.20.1510.10">
    <property type="entry name" value="Cation efflux protein transmembrane domain"/>
    <property type="match status" value="1"/>
</dbReference>
<keyword evidence="11" id="KW-1185">Reference proteome</keyword>
<proteinExistence type="inferred from homology"/>
<dbReference type="Gene3D" id="3.30.70.1350">
    <property type="entry name" value="Cation efflux protein, cytoplasmic domain"/>
    <property type="match status" value="1"/>
</dbReference>
<dbReference type="InterPro" id="IPR036837">
    <property type="entry name" value="Cation_efflux_CTD_sf"/>
</dbReference>
<keyword evidence="4 7" id="KW-0812">Transmembrane</keyword>
<evidence type="ECO:0000256" key="6">
    <source>
        <dbReference type="ARBA" id="ARBA00023136"/>
    </source>
</evidence>
<keyword evidence="6 7" id="KW-0472">Membrane</keyword>
<feature type="transmembrane region" description="Helical" evidence="7">
    <location>
        <begin position="157"/>
        <end position="176"/>
    </location>
</feature>
<dbReference type="RefSeq" id="WP_115570464.1">
    <property type="nucleotide sequence ID" value="NZ_NXLT01000001.1"/>
</dbReference>
<evidence type="ECO:0000256" key="2">
    <source>
        <dbReference type="ARBA" id="ARBA00008114"/>
    </source>
</evidence>
<feature type="transmembrane region" description="Helical" evidence="7">
    <location>
        <begin position="115"/>
        <end position="136"/>
    </location>
</feature>
<dbReference type="AlphaFoldDB" id="A0A3D8ITB2"/>
<dbReference type="NCBIfam" id="TIGR01297">
    <property type="entry name" value="CDF"/>
    <property type="match status" value="1"/>
</dbReference>
<dbReference type="InterPro" id="IPR027469">
    <property type="entry name" value="Cation_efflux_TMD_sf"/>
</dbReference>
<dbReference type="OrthoDB" id="9806522at2"/>
<dbReference type="Proteomes" id="UP000256514">
    <property type="component" value="Unassembled WGS sequence"/>
</dbReference>
<dbReference type="GO" id="GO:0015341">
    <property type="term" value="F:zinc efflux antiporter activity"/>
    <property type="evidence" value="ECO:0007669"/>
    <property type="project" value="TreeGrafter"/>
</dbReference>
<evidence type="ECO:0000313" key="11">
    <source>
        <dbReference type="Proteomes" id="UP000256514"/>
    </source>
</evidence>
<evidence type="ECO:0000256" key="5">
    <source>
        <dbReference type="ARBA" id="ARBA00022989"/>
    </source>
</evidence>
<dbReference type="PANTHER" id="PTHR43840:SF15">
    <property type="entry name" value="MITOCHONDRIAL METAL TRANSPORTER 1-RELATED"/>
    <property type="match status" value="1"/>
</dbReference>
<feature type="transmembrane region" description="Helical" evidence="7">
    <location>
        <begin position="182"/>
        <end position="200"/>
    </location>
</feature>
<dbReference type="GO" id="GO:0005886">
    <property type="term" value="C:plasma membrane"/>
    <property type="evidence" value="ECO:0007669"/>
    <property type="project" value="TreeGrafter"/>
</dbReference>
<dbReference type="GO" id="GO:0015086">
    <property type="term" value="F:cadmium ion transmembrane transporter activity"/>
    <property type="evidence" value="ECO:0007669"/>
    <property type="project" value="TreeGrafter"/>
</dbReference>
<protein>
    <submittedName>
        <fullName evidence="10">Cation transporter</fullName>
    </submittedName>
</protein>
<feature type="transmembrane region" description="Helical" evidence="7">
    <location>
        <begin position="81"/>
        <end position="103"/>
    </location>
</feature>
<dbReference type="Pfam" id="PF01545">
    <property type="entry name" value="Cation_efflux"/>
    <property type="match status" value="1"/>
</dbReference>
<dbReference type="GO" id="GO:0015093">
    <property type="term" value="F:ferrous iron transmembrane transporter activity"/>
    <property type="evidence" value="ECO:0007669"/>
    <property type="project" value="TreeGrafter"/>
</dbReference>
<accession>A0A3D8ITB2</accession>
<dbReference type="SUPFAM" id="SSF161111">
    <property type="entry name" value="Cation efflux protein transmembrane domain-like"/>
    <property type="match status" value="1"/>
</dbReference>
<dbReference type="InterPro" id="IPR002524">
    <property type="entry name" value="Cation_efflux"/>
</dbReference>
<dbReference type="Pfam" id="PF16916">
    <property type="entry name" value="ZT_dimer"/>
    <property type="match status" value="1"/>
</dbReference>
<sequence>MFFKNLLYTPKYATLIATITALCLAIGKFIVGIISGSIAVLASAIDSLLDVGISICNFFAIKKSEQPADSKFNYGLGKLEFLAATFEGLIITCSGIYIFYTSVQKLISSHALESLSSSIGMMIVSFCVTFVLVWFLQKVAKKTHSQVIKADVIHYKVDLLSNGAILCSLAVISFSGFEKLDAILGIIIALYIIFSAFKLIKENVLLLLDRAIEPHIFARVQEILEDSPITSYHALRSRIVGNIIFINVHLVFHPDITLIEAHKICDDIESRIRAIDKNLVWEINAHLDPCDDSEFDVIL</sequence>
<dbReference type="InterPro" id="IPR027470">
    <property type="entry name" value="Cation_efflux_CTD"/>
</dbReference>
<dbReference type="GO" id="GO:0006882">
    <property type="term" value="P:intracellular zinc ion homeostasis"/>
    <property type="evidence" value="ECO:0007669"/>
    <property type="project" value="TreeGrafter"/>
</dbReference>
<evidence type="ECO:0000256" key="7">
    <source>
        <dbReference type="SAM" id="Phobius"/>
    </source>
</evidence>
<evidence type="ECO:0000256" key="4">
    <source>
        <dbReference type="ARBA" id="ARBA00022692"/>
    </source>
</evidence>
<gene>
    <name evidence="10" type="ORF">CQA54_01555</name>
</gene>
<dbReference type="InterPro" id="IPR058533">
    <property type="entry name" value="Cation_efflux_TM"/>
</dbReference>
<feature type="transmembrane region" description="Helical" evidence="7">
    <location>
        <begin position="40"/>
        <end position="60"/>
    </location>
</feature>
<keyword evidence="3" id="KW-0813">Transport</keyword>